<keyword evidence="1" id="KW-0547">Nucleotide-binding</keyword>
<dbReference type="SMART" id="SM00382">
    <property type="entry name" value="AAA"/>
    <property type="match status" value="1"/>
</dbReference>
<sequence length="226" mass="25682">MTIIQSKGLYKSYDNEHERVDAVIDCNLQIEEGECVIIYGDKDSGKTTLLNLLGGFERPTSGMVYLNQHNLTAYSDDQLAVLRRKEIGYLFQKDSLIPEMTVYENILIPVALAKSKLDKDYFDMLVYQLHLTGVLSCYPRQLTTNQFQCATFARALINNPSVILADEPTEHLYVNIAMDVIGLLKQMVRILRKTLVITSQDSEISEMANHIIRLQNGYVVEDNRIG</sequence>
<dbReference type="PROSITE" id="PS50893">
    <property type="entry name" value="ABC_TRANSPORTER_2"/>
    <property type="match status" value="1"/>
</dbReference>
<organism evidence="4 5">
    <name type="scientific">Variimorphobacter saccharofermentans</name>
    <dbReference type="NCBI Taxonomy" id="2755051"/>
    <lineage>
        <taxon>Bacteria</taxon>
        <taxon>Bacillati</taxon>
        <taxon>Bacillota</taxon>
        <taxon>Clostridia</taxon>
        <taxon>Lachnospirales</taxon>
        <taxon>Lachnospiraceae</taxon>
        <taxon>Variimorphobacter</taxon>
    </lineage>
</organism>
<accession>A0A839K1I3</accession>
<keyword evidence="5" id="KW-1185">Reference proteome</keyword>
<dbReference type="AlphaFoldDB" id="A0A839K1I3"/>
<evidence type="ECO:0000313" key="4">
    <source>
        <dbReference type="EMBL" id="MBB2182571.1"/>
    </source>
</evidence>
<name>A0A839K1I3_9FIRM</name>
<evidence type="ECO:0000256" key="1">
    <source>
        <dbReference type="ARBA" id="ARBA00022741"/>
    </source>
</evidence>
<dbReference type="InterPro" id="IPR003439">
    <property type="entry name" value="ABC_transporter-like_ATP-bd"/>
</dbReference>
<dbReference type="Pfam" id="PF00005">
    <property type="entry name" value="ABC_tran"/>
    <property type="match status" value="1"/>
</dbReference>
<dbReference type="InterPro" id="IPR003593">
    <property type="entry name" value="AAA+_ATPase"/>
</dbReference>
<evidence type="ECO:0000259" key="3">
    <source>
        <dbReference type="PROSITE" id="PS50893"/>
    </source>
</evidence>
<evidence type="ECO:0000313" key="5">
    <source>
        <dbReference type="Proteomes" id="UP000574276"/>
    </source>
</evidence>
<dbReference type="PANTHER" id="PTHR42798">
    <property type="entry name" value="LIPOPROTEIN-RELEASING SYSTEM ATP-BINDING PROTEIN LOLD"/>
    <property type="match status" value="1"/>
</dbReference>
<gene>
    <name evidence="4" type="ORF">H0486_06755</name>
</gene>
<evidence type="ECO:0000256" key="2">
    <source>
        <dbReference type="ARBA" id="ARBA00022840"/>
    </source>
</evidence>
<dbReference type="RefSeq" id="WP_228352286.1">
    <property type="nucleotide sequence ID" value="NZ_JACEGA010000001.1"/>
</dbReference>
<comment type="caution">
    <text evidence="4">The sequence shown here is derived from an EMBL/GenBank/DDBJ whole genome shotgun (WGS) entry which is preliminary data.</text>
</comment>
<dbReference type="PANTHER" id="PTHR42798:SF6">
    <property type="entry name" value="CELL DIVISION ATP-BINDING PROTEIN FTSE"/>
    <property type="match status" value="1"/>
</dbReference>
<dbReference type="Proteomes" id="UP000574276">
    <property type="component" value="Unassembled WGS sequence"/>
</dbReference>
<keyword evidence="2 4" id="KW-0067">ATP-binding</keyword>
<dbReference type="GO" id="GO:0005524">
    <property type="term" value="F:ATP binding"/>
    <property type="evidence" value="ECO:0007669"/>
    <property type="project" value="UniProtKB-KW"/>
</dbReference>
<reference evidence="4 5" key="1">
    <citation type="submission" date="2020-07" db="EMBL/GenBank/DDBJ databases">
        <title>Characterization and genome sequencing of isolate MD1, a novel member within the family Lachnospiraceae.</title>
        <authorList>
            <person name="Rettenmaier R."/>
            <person name="Di Bello L."/>
            <person name="Zinser C."/>
            <person name="Scheitz K."/>
            <person name="Liebl W."/>
            <person name="Zverlov V."/>
        </authorList>
    </citation>
    <scope>NUCLEOTIDE SEQUENCE [LARGE SCALE GENOMIC DNA]</scope>
    <source>
        <strain evidence="4 5">MD1</strain>
    </source>
</reference>
<proteinExistence type="predicted"/>
<dbReference type="InterPro" id="IPR027417">
    <property type="entry name" value="P-loop_NTPase"/>
</dbReference>
<dbReference type="GO" id="GO:0016887">
    <property type="term" value="F:ATP hydrolysis activity"/>
    <property type="evidence" value="ECO:0007669"/>
    <property type="project" value="InterPro"/>
</dbReference>
<dbReference type="SUPFAM" id="SSF52540">
    <property type="entry name" value="P-loop containing nucleoside triphosphate hydrolases"/>
    <property type="match status" value="1"/>
</dbReference>
<protein>
    <submittedName>
        <fullName evidence="4">ATP-binding cassette domain-containing protein</fullName>
    </submittedName>
</protein>
<feature type="domain" description="ABC transporter" evidence="3">
    <location>
        <begin position="4"/>
        <end position="225"/>
    </location>
</feature>
<dbReference type="Gene3D" id="3.40.50.300">
    <property type="entry name" value="P-loop containing nucleotide triphosphate hydrolases"/>
    <property type="match status" value="1"/>
</dbReference>
<dbReference type="EMBL" id="JACEGA010000001">
    <property type="protein sequence ID" value="MBB2182571.1"/>
    <property type="molecule type" value="Genomic_DNA"/>
</dbReference>